<feature type="compositionally biased region" description="Basic and acidic residues" evidence="1">
    <location>
        <begin position="73"/>
        <end position="98"/>
    </location>
</feature>
<name>A0A6P7GA96_DIAVI</name>
<evidence type="ECO:0000256" key="1">
    <source>
        <dbReference type="SAM" id="MobiDB-lite"/>
    </source>
</evidence>
<dbReference type="RefSeq" id="XP_028146171.1">
    <property type="nucleotide sequence ID" value="XM_028290370.1"/>
</dbReference>
<feature type="region of interest" description="Disordered" evidence="1">
    <location>
        <begin position="35"/>
        <end position="102"/>
    </location>
</feature>
<feature type="compositionally biased region" description="Basic and acidic residues" evidence="1">
    <location>
        <begin position="35"/>
        <end position="47"/>
    </location>
</feature>
<dbReference type="InParanoid" id="A0A6P7GA96"/>
<protein>
    <submittedName>
        <fullName evidence="2">Uncharacterized protein LOC114339701</fullName>
    </submittedName>
</protein>
<sequence length="162" mass="18052">MSVSDTPTEELTDPAILVIRETVKISYSKEELLNMREAPLSKKKPDFFDTSEVTTSIWTPNDGYSKSDTPIENEPRSSGDEPSEHRRRPGDPREESEQKATVSSYHLSVAVSTLDASYRSTVSSYHLSVAVSTLDASYRSAGIPHATTDLIALWDRRTMDLI</sequence>
<organism evidence="2">
    <name type="scientific">Diabrotica virgifera virgifera</name>
    <name type="common">western corn rootworm</name>
    <dbReference type="NCBI Taxonomy" id="50390"/>
    <lineage>
        <taxon>Eukaryota</taxon>
        <taxon>Metazoa</taxon>
        <taxon>Ecdysozoa</taxon>
        <taxon>Arthropoda</taxon>
        <taxon>Hexapoda</taxon>
        <taxon>Insecta</taxon>
        <taxon>Pterygota</taxon>
        <taxon>Neoptera</taxon>
        <taxon>Endopterygota</taxon>
        <taxon>Coleoptera</taxon>
        <taxon>Polyphaga</taxon>
        <taxon>Cucujiformia</taxon>
        <taxon>Chrysomeloidea</taxon>
        <taxon>Chrysomelidae</taxon>
        <taxon>Galerucinae</taxon>
        <taxon>Diabroticina</taxon>
        <taxon>Diabroticites</taxon>
        <taxon>Diabrotica</taxon>
    </lineage>
</organism>
<gene>
    <name evidence="2" type="primary">LOC114339701</name>
</gene>
<dbReference type="AlphaFoldDB" id="A0A6P7GA96"/>
<proteinExistence type="predicted"/>
<evidence type="ECO:0000313" key="2">
    <source>
        <dbReference type="RefSeq" id="XP_028146171.1"/>
    </source>
</evidence>
<feature type="compositionally biased region" description="Polar residues" evidence="1">
    <location>
        <begin position="51"/>
        <end position="70"/>
    </location>
</feature>
<reference evidence="2" key="1">
    <citation type="submission" date="2025-08" db="UniProtKB">
        <authorList>
            <consortium name="RefSeq"/>
        </authorList>
    </citation>
    <scope>IDENTIFICATION</scope>
    <source>
        <tissue evidence="2">Whole insect</tissue>
    </source>
</reference>
<accession>A0A6P7GA96</accession>